<keyword evidence="3" id="KW-1185">Reference proteome</keyword>
<sequence>MRKEVKITSIILSGAIMAGGIFSVLPIENEQFQREFLQSSTAETFDREKEKEIKQEREKAVYGHVHIYYPEKEEEILSLTKDAFEQAMRKNEQLLGNYTKRQVDAVVLGAQEELTELAGVTDADGYYKDDEKFIGFLLHDKEAILAGEKMIVFELQSTIMHEYTHYAFRQRIKDAGIDQSEMPIWFEEGVSEYVGNDSEVESKTKILPFSQIKDKKTWDEAKKIENGDIYGQSFLAIDYLIEKYGIEIIQDIIKETKKAESFNKGFYSATGIEVEELHIILIEEYAS</sequence>
<feature type="transmembrane region" description="Helical" evidence="1">
    <location>
        <begin position="7"/>
        <end position="27"/>
    </location>
</feature>
<dbReference type="Proteomes" id="UP001596142">
    <property type="component" value="Unassembled WGS sequence"/>
</dbReference>
<keyword evidence="1" id="KW-0812">Transmembrane</keyword>
<evidence type="ECO:0000313" key="3">
    <source>
        <dbReference type="Proteomes" id="UP001596142"/>
    </source>
</evidence>
<dbReference type="RefSeq" id="WP_385938983.1">
    <property type="nucleotide sequence ID" value="NZ_JBHSOZ010000003.1"/>
</dbReference>
<keyword evidence="1" id="KW-1133">Transmembrane helix</keyword>
<protein>
    <submittedName>
        <fullName evidence="2">Collagenase</fullName>
        <ecNumber evidence="2">3.4.24.3</ecNumber>
    </submittedName>
</protein>
<reference evidence="3" key="1">
    <citation type="journal article" date="2019" name="Int. J. Syst. Evol. Microbiol.">
        <title>The Global Catalogue of Microorganisms (GCM) 10K type strain sequencing project: providing services to taxonomists for standard genome sequencing and annotation.</title>
        <authorList>
            <consortium name="The Broad Institute Genomics Platform"/>
            <consortium name="The Broad Institute Genome Sequencing Center for Infectious Disease"/>
            <person name="Wu L."/>
            <person name="Ma J."/>
        </authorList>
    </citation>
    <scope>NUCLEOTIDE SEQUENCE [LARGE SCALE GENOMIC DNA]</scope>
    <source>
        <strain evidence="3">CECT 7184</strain>
    </source>
</reference>
<keyword evidence="1" id="KW-0472">Membrane</keyword>
<name>A0ABW0YI30_9BACI</name>
<keyword evidence="2" id="KW-0378">Hydrolase</keyword>
<proteinExistence type="predicted"/>
<evidence type="ECO:0000313" key="2">
    <source>
        <dbReference type="EMBL" id="MFC5711984.1"/>
    </source>
</evidence>
<evidence type="ECO:0000256" key="1">
    <source>
        <dbReference type="SAM" id="Phobius"/>
    </source>
</evidence>
<organism evidence="2 3">
    <name type="scientific">Thalassorhabdus alkalitolerans</name>
    <dbReference type="NCBI Taxonomy" id="2282697"/>
    <lineage>
        <taxon>Bacteria</taxon>
        <taxon>Bacillati</taxon>
        <taxon>Bacillota</taxon>
        <taxon>Bacilli</taxon>
        <taxon>Bacillales</taxon>
        <taxon>Bacillaceae</taxon>
        <taxon>Thalassorhabdus</taxon>
    </lineage>
</organism>
<gene>
    <name evidence="2" type="ORF">ACFPU1_04275</name>
</gene>
<dbReference type="InterPro" id="IPR002169">
    <property type="entry name" value="Peptidase_M9A/M9B"/>
</dbReference>
<comment type="caution">
    <text evidence="2">The sequence shown here is derived from an EMBL/GenBank/DDBJ whole genome shotgun (WGS) entry which is preliminary data.</text>
</comment>
<dbReference type="EMBL" id="JBHSOZ010000003">
    <property type="protein sequence ID" value="MFC5711984.1"/>
    <property type="molecule type" value="Genomic_DNA"/>
</dbReference>
<dbReference type="EC" id="3.4.24.3" evidence="2"/>
<dbReference type="Pfam" id="PF01752">
    <property type="entry name" value="Peptidase_M9"/>
    <property type="match status" value="1"/>
</dbReference>
<dbReference type="GO" id="GO:0004222">
    <property type="term" value="F:metalloendopeptidase activity"/>
    <property type="evidence" value="ECO:0007669"/>
    <property type="project" value="UniProtKB-EC"/>
</dbReference>
<accession>A0ABW0YI30</accession>